<accession>A0ABX4EX29</accession>
<feature type="region of interest" description="Disordered" evidence="1">
    <location>
        <begin position="1"/>
        <end position="25"/>
    </location>
</feature>
<feature type="compositionally biased region" description="Polar residues" evidence="1">
    <location>
        <begin position="12"/>
        <end position="25"/>
    </location>
</feature>
<dbReference type="Pfam" id="PF17963">
    <property type="entry name" value="Big_9"/>
    <property type="match status" value="1"/>
</dbReference>
<evidence type="ECO:0000313" key="2">
    <source>
        <dbReference type="EMBL" id="OZI59040.1"/>
    </source>
</evidence>
<protein>
    <recommendedName>
        <fullName evidence="4">RapA2 cadherin-like domain-containing protein</fullName>
    </recommendedName>
</protein>
<dbReference type="Gene3D" id="2.60.40.10">
    <property type="entry name" value="Immunoglobulins"/>
    <property type="match status" value="1"/>
</dbReference>
<evidence type="ECO:0000313" key="3">
    <source>
        <dbReference type="Proteomes" id="UP000216354"/>
    </source>
</evidence>
<dbReference type="EMBL" id="NEVR01000004">
    <property type="protein sequence ID" value="OZI59040.1"/>
    <property type="molecule type" value="Genomic_DNA"/>
</dbReference>
<evidence type="ECO:0000256" key="1">
    <source>
        <dbReference type="SAM" id="MobiDB-lite"/>
    </source>
</evidence>
<organism evidence="2 3">
    <name type="scientific">Bordetella genomosp. 1</name>
    <dbReference type="NCBI Taxonomy" id="1395607"/>
    <lineage>
        <taxon>Bacteria</taxon>
        <taxon>Pseudomonadati</taxon>
        <taxon>Pseudomonadota</taxon>
        <taxon>Betaproteobacteria</taxon>
        <taxon>Burkholderiales</taxon>
        <taxon>Alcaligenaceae</taxon>
        <taxon>Bordetella</taxon>
    </lineage>
</organism>
<comment type="caution">
    <text evidence="2">The sequence shown here is derived from an EMBL/GenBank/DDBJ whole genome shotgun (WGS) entry which is preliminary data.</text>
</comment>
<dbReference type="Proteomes" id="UP000216354">
    <property type="component" value="Unassembled WGS sequence"/>
</dbReference>
<gene>
    <name evidence="2" type="ORF">CAL27_20440</name>
</gene>
<sequence>MQGTNDAPKLTGDQTGSVTEDGTQTATGKLTGVDIDVGDTLTYSVTGAAKGTYGSFTVDANTGRWTYTLDNSAAQSLNAGQAVTETYTVQVSDGQGGTDTKVVSITINGTGDAAIITPHTPGSDTGVVKEDSLLQLTTGGNLDVSDPDAGQGYFQIQVATKGAYGSFGV</sequence>
<reference evidence="2 3" key="1">
    <citation type="submission" date="2017-05" db="EMBL/GenBank/DDBJ databases">
        <title>Complete and WGS of Bordetella genogroups.</title>
        <authorList>
            <person name="Spilker T."/>
            <person name="Lipuma J."/>
        </authorList>
    </citation>
    <scope>NUCLEOTIDE SEQUENCE [LARGE SCALE GENOMIC DNA]</scope>
    <source>
        <strain evidence="2 3">AU9795</strain>
    </source>
</reference>
<dbReference type="InterPro" id="IPR010221">
    <property type="entry name" value="VCBS_dom"/>
</dbReference>
<feature type="non-terminal residue" evidence="2">
    <location>
        <position position="169"/>
    </location>
</feature>
<name>A0ABX4EX29_9BORD</name>
<dbReference type="InterPro" id="IPR013783">
    <property type="entry name" value="Ig-like_fold"/>
</dbReference>
<proteinExistence type="predicted"/>
<evidence type="ECO:0008006" key="4">
    <source>
        <dbReference type="Google" id="ProtNLM"/>
    </source>
</evidence>
<dbReference type="NCBIfam" id="TIGR01965">
    <property type="entry name" value="VCBS_repeat"/>
    <property type="match status" value="2"/>
</dbReference>
<keyword evidence="3" id="KW-1185">Reference proteome</keyword>